<sequence>MFRQLKDNIRFKTHVVAAAPATSPQQQSITKIISFWVDEAPPSLFYYSTTIIPHHAQH</sequence>
<organism evidence="1 2">
    <name type="scientific">Heterostelium pallidum (strain ATCC 26659 / Pp 5 / PN500)</name>
    <name type="common">Cellular slime mold</name>
    <name type="synonym">Polysphondylium pallidum</name>
    <dbReference type="NCBI Taxonomy" id="670386"/>
    <lineage>
        <taxon>Eukaryota</taxon>
        <taxon>Amoebozoa</taxon>
        <taxon>Evosea</taxon>
        <taxon>Eumycetozoa</taxon>
        <taxon>Dictyostelia</taxon>
        <taxon>Acytosteliales</taxon>
        <taxon>Acytosteliaceae</taxon>
        <taxon>Heterostelium</taxon>
    </lineage>
</organism>
<name>D3BSG1_HETP5</name>
<accession>D3BSG1</accession>
<dbReference type="RefSeq" id="XP_020427801.1">
    <property type="nucleotide sequence ID" value="XM_020581690.1"/>
</dbReference>
<dbReference type="Proteomes" id="UP000001396">
    <property type="component" value="Unassembled WGS sequence"/>
</dbReference>
<dbReference type="GeneID" id="31366398"/>
<dbReference type="InParanoid" id="D3BSG1"/>
<dbReference type="EMBL" id="ADBJ01000052">
    <property type="protein sequence ID" value="EFA75667.1"/>
    <property type="molecule type" value="Genomic_DNA"/>
</dbReference>
<evidence type="ECO:0000313" key="1">
    <source>
        <dbReference type="EMBL" id="EFA75667.1"/>
    </source>
</evidence>
<keyword evidence="2" id="KW-1185">Reference proteome</keyword>
<reference evidence="1 2" key="1">
    <citation type="journal article" date="2011" name="Genome Res.">
        <title>Phylogeny-wide analysis of social amoeba genomes highlights ancient origins for complex intercellular communication.</title>
        <authorList>
            <person name="Heidel A.J."/>
            <person name="Lawal H.M."/>
            <person name="Felder M."/>
            <person name="Schilde C."/>
            <person name="Helps N.R."/>
            <person name="Tunggal B."/>
            <person name="Rivero F."/>
            <person name="John U."/>
            <person name="Schleicher M."/>
            <person name="Eichinger L."/>
            <person name="Platzer M."/>
            <person name="Noegel A.A."/>
            <person name="Schaap P."/>
            <person name="Gloeckner G."/>
        </authorList>
    </citation>
    <scope>NUCLEOTIDE SEQUENCE [LARGE SCALE GENOMIC DNA]</scope>
    <source>
        <strain evidence="2">ATCC 26659 / Pp 5 / PN500</strain>
    </source>
</reference>
<comment type="caution">
    <text evidence="1">The sequence shown here is derived from an EMBL/GenBank/DDBJ whole genome shotgun (WGS) entry which is preliminary data.</text>
</comment>
<protein>
    <submittedName>
        <fullName evidence="1">Uncharacterized protein</fullName>
    </submittedName>
</protein>
<proteinExistence type="predicted"/>
<dbReference type="AlphaFoldDB" id="D3BSG1"/>
<evidence type="ECO:0000313" key="2">
    <source>
        <dbReference type="Proteomes" id="UP000001396"/>
    </source>
</evidence>
<gene>
    <name evidence="1" type="ORF">PPL_10929</name>
</gene>